<keyword evidence="2" id="KW-0547">Nucleotide-binding</keyword>
<proteinExistence type="inferred from homology"/>
<gene>
    <name evidence="4" type="ORF">AGOR_G00235320</name>
</gene>
<dbReference type="InterPro" id="IPR013126">
    <property type="entry name" value="Hsp_70_fam"/>
</dbReference>
<protein>
    <submittedName>
        <fullName evidence="4">Uncharacterized protein</fullName>
    </submittedName>
</protein>
<comment type="caution">
    <text evidence="4">The sequence shown here is derived from an EMBL/GenBank/DDBJ whole genome shotgun (WGS) entry which is preliminary data.</text>
</comment>
<comment type="similarity">
    <text evidence="1">Belongs to the heat shock protein 70 family.</text>
</comment>
<dbReference type="GO" id="GO:0005524">
    <property type="term" value="F:ATP binding"/>
    <property type="evidence" value="ECO:0007669"/>
    <property type="project" value="UniProtKB-KW"/>
</dbReference>
<accession>A0A8T3CIZ4</accession>
<evidence type="ECO:0000313" key="5">
    <source>
        <dbReference type="Proteomes" id="UP000829720"/>
    </source>
</evidence>
<evidence type="ECO:0000256" key="1">
    <source>
        <dbReference type="ARBA" id="ARBA00007381"/>
    </source>
</evidence>
<organism evidence="4 5">
    <name type="scientific">Albula goreensis</name>
    <dbReference type="NCBI Taxonomy" id="1534307"/>
    <lineage>
        <taxon>Eukaryota</taxon>
        <taxon>Metazoa</taxon>
        <taxon>Chordata</taxon>
        <taxon>Craniata</taxon>
        <taxon>Vertebrata</taxon>
        <taxon>Euteleostomi</taxon>
        <taxon>Actinopterygii</taxon>
        <taxon>Neopterygii</taxon>
        <taxon>Teleostei</taxon>
        <taxon>Albuliformes</taxon>
        <taxon>Albulidae</taxon>
        <taxon>Albula</taxon>
    </lineage>
</organism>
<dbReference type="EMBL" id="JAERUA010000023">
    <property type="protein sequence ID" value="KAI1883800.1"/>
    <property type="molecule type" value="Genomic_DNA"/>
</dbReference>
<dbReference type="PANTHER" id="PTHR14187">
    <property type="entry name" value="ALPHA KINASE/ELONGATION FACTOR 2 KINASE"/>
    <property type="match status" value="1"/>
</dbReference>
<reference evidence="4" key="1">
    <citation type="submission" date="2021-01" db="EMBL/GenBank/DDBJ databases">
        <authorList>
            <person name="Zahm M."/>
            <person name="Roques C."/>
            <person name="Cabau C."/>
            <person name="Klopp C."/>
            <person name="Donnadieu C."/>
            <person name="Jouanno E."/>
            <person name="Lampietro C."/>
            <person name="Louis A."/>
            <person name="Herpin A."/>
            <person name="Echchiki A."/>
            <person name="Berthelot C."/>
            <person name="Parey E."/>
            <person name="Roest-Crollius H."/>
            <person name="Braasch I."/>
            <person name="Postlethwait J."/>
            <person name="Bobe J."/>
            <person name="Montfort J."/>
            <person name="Bouchez O."/>
            <person name="Begum T."/>
            <person name="Mejri S."/>
            <person name="Adams A."/>
            <person name="Chen W.-J."/>
            <person name="Guiguen Y."/>
        </authorList>
    </citation>
    <scope>NUCLEOTIDE SEQUENCE</scope>
    <source>
        <tissue evidence="4">Blood</tissue>
    </source>
</reference>
<dbReference type="GO" id="GO:0140662">
    <property type="term" value="F:ATP-dependent protein folding chaperone"/>
    <property type="evidence" value="ECO:0007669"/>
    <property type="project" value="InterPro"/>
</dbReference>
<evidence type="ECO:0000313" key="4">
    <source>
        <dbReference type="EMBL" id="KAI1883800.1"/>
    </source>
</evidence>
<keyword evidence="5" id="KW-1185">Reference proteome</keyword>
<keyword evidence="3" id="KW-0067">ATP-binding</keyword>
<name>A0A8T3CIZ4_9TELE</name>
<dbReference type="CDD" id="cd10229">
    <property type="entry name" value="ASKHA_NBD_HSP70_HSPA12"/>
    <property type="match status" value="1"/>
</dbReference>
<dbReference type="InterPro" id="IPR043129">
    <property type="entry name" value="ATPase_NBD"/>
</dbReference>
<dbReference type="Gene3D" id="3.30.420.40">
    <property type="match status" value="1"/>
</dbReference>
<dbReference type="Pfam" id="PF00012">
    <property type="entry name" value="HSP70"/>
    <property type="match status" value="1"/>
</dbReference>
<sequence length="289" mass="32249">MEGTVFVVAIDFGTAHSGYCFCVKSLAQNIRSVCWGVEHGLRTLKTPTCIMFDKHGEFVKFGHDAVFLYKRMGKGEAKMNYFFENFRMDLYNKNISRHLMITAKNGKPFSALKVFSESLRYMKDHALKTIKDHTAGKAFTASNITWVLTVPAIWDAPAKQFMREAATQAGLVTELNSEKLILATEAEAALVWCKQLPQDGFITEELSEGTLEHSPGTQYIVVDYGAETTDITVLEVLENESLKVLHSASGGDMGGNTVDLKFKSILRDIFQPKEGPGTVWLKVYCSMPH</sequence>
<evidence type="ECO:0000256" key="3">
    <source>
        <dbReference type="ARBA" id="ARBA00022840"/>
    </source>
</evidence>
<evidence type="ECO:0000256" key="2">
    <source>
        <dbReference type="ARBA" id="ARBA00022741"/>
    </source>
</evidence>
<dbReference type="AlphaFoldDB" id="A0A8T3CIZ4"/>
<dbReference type="Proteomes" id="UP000829720">
    <property type="component" value="Unassembled WGS sequence"/>
</dbReference>
<dbReference type="OrthoDB" id="2963168at2759"/>
<dbReference type="PANTHER" id="PTHR14187:SF5">
    <property type="entry name" value="HEAT SHOCK 70 KDA PROTEIN 12A"/>
    <property type="match status" value="1"/>
</dbReference>
<dbReference type="SUPFAM" id="SSF53067">
    <property type="entry name" value="Actin-like ATPase domain"/>
    <property type="match status" value="2"/>
</dbReference>